<dbReference type="Gene3D" id="1.10.40.60">
    <property type="entry name" value="EpsJ-like"/>
    <property type="match status" value="1"/>
</dbReference>
<comment type="caution">
    <text evidence="12">The sequence shown here is derived from an EMBL/GenBank/DDBJ whole genome shotgun (WGS) entry which is preliminary data.</text>
</comment>
<keyword evidence="7" id="KW-0653">Protein transport</keyword>
<evidence type="ECO:0000256" key="7">
    <source>
        <dbReference type="ARBA" id="ARBA00022927"/>
    </source>
</evidence>
<dbReference type="InterPro" id="IPR049031">
    <property type="entry name" value="T2SSK_SAM-like_1st"/>
</dbReference>
<dbReference type="InterPro" id="IPR010994">
    <property type="entry name" value="RuvA_2-like"/>
</dbReference>
<accession>A0A2H5X8U6</accession>
<feature type="compositionally biased region" description="Gly residues" evidence="10">
    <location>
        <begin position="345"/>
        <end position="355"/>
    </location>
</feature>
<name>A0A2H5X8U6_9BACT</name>
<dbReference type="Gene3D" id="1.10.150.280">
    <property type="entry name" value="AF1531-like domain"/>
    <property type="match status" value="1"/>
</dbReference>
<comment type="subcellular location">
    <subcellularLocation>
        <location evidence="1">Cell inner membrane</location>
    </subcellularLocation>
</comment>
<gene>
    <name evidence="12" type="primary">comEA_1</name>
    <name evidence="12" type="ORF">HRbin17_00089</name>
</gene>
<sequence length="524" mass="56547">MTVRRGFALILVLGLLVLLTLLAAGLAFTVRSEVNIASDFADRVRARYLAQAGLHYALQQLMQDGIGVDGATDVWATELRSRDAQLNFADGQFFVRVVDETGKLNLNTADRTTLVAFFTQLTGDSALAEELADSILDWRDSDDTPNPMGAESDYYLSLPQPYRAKNAPFDSPYELLLVKGMTRDLFYGDPQRGTPPLTDLVTTFSAAPNVDERGQPRVNINTATREQLQSALGDVLTPSEIDAILRFRDGGGQQRPFGGTPPSNQPLTPQSPSGQFLPPSGQPLGSGQRPQPPSGQPRPLQRPMGASPSRGVPSETMVPPPASGNAPSGTPAQRPSPMQTPQQGGRPGGQSGGQGQRRRIQSPLDLLAVLPREKLIAVWERLGTDEAPLQYGVINLNTAPAEVLASLLPENPAAAEDIVAYREQHGEFQSVGELLNIPSLTQSELRQLVSRVTVKSAVFRIRAVGVIGNRKVVHLIEAVVQRQPATAPSAEAPTVNEALTVSETLGSEAAVQPVQFIVRYWRER</sequence>
<keyword evidence="6" id="KW-0812">Transmembrane</keyword>
<feature type="region of interest" description="Disordered" evidence="10">
    <location>
        <begin position="249"/>
        <end position="358"/>
    </location>
</feature>
<evidence type="ECO:0000259" key="11">
    <source>
        <dbReference type="Pfam" id="PF21687"/>
    </source>
</evidence>
<dbReference type="SUPFAM" id="SSF47781">
    <property type="entry name" value="RuvA domain 2-like"/>
    <property type="match status" value="1"/>
</dbReference>
<keyword evidence="8" id="KW-1133">Transmembrane helix</keyword>
<evidence type="ECO:0000256" key="8">
    <source>
        <dbReference type="ARBA" id="ARBA00022989"/>
    </source>
</evidence>
<feature type="compositionally biased region" description="Low complexity" evidence="10">
    <location>
        <begin position="277"/>
        <end position="289"/>
    </location>
</feature>
<proteinExistence type="inferred from homology"/>
<dbReference type="GO" id="GO:0005886">
    <property type="term" value="C:plasma membrane"/>
    <property type="evidence" value="ECO:0007669"/>
    <property type="project" value="UniProtKB-SubCell"/>
</dbReference>
<evidence type="ECO:0000313" key="13">
    <source>
        <dbReference type="Proteomes" id="UP000236173"/>
    </source>
</evidence>
<dbReference type="Pfam" id="PF21687">
    <property type="entry name" value="T2SSK_1st"/>
    <property type="match status" value="1"/>
</dbReference>
<feature type="compositionally biased region" description="Polar residues" evidence="10">
    <location>
        <begin position="261"/>
        <end position="274"/>
    </location>
</feature>
<dbReference type="SUPFAM" id="SSF158544">
    <property type="entry name" value="GspK insert domain-like"/>
    <property type="match status" value="1"/>
</dbReference>
<dbReference type="EMBL" id="BEHT01000001">
    <property type="protein sequence ID" value="GBC97601.1"/>
    <property type="molecule type" value="Genomic_DNA"/>
</dbReference>
<feature type="domain" description="T2SS protein K first SAM-like" evidence="11">
    <location>
        <begin position="107"/>
        <end position="185"/>
    </location>
</feature>
<evidence type="ECO:0000256" key="3">
    <source>
        <dbReference type="ARBA" id="ARBA00022448"/>
    </source>
</evidence>
<reference evidence="13" key="1">
    <citation type="submission" date="2017-09" db="EMBL/GenBank/DDBJ databases">
        <title>Metaegenomics of thermophilic ammonia-oxidizing enrichment culture.</title>
        <authorList>
            <person name="Kato S."/>
            <person name="Suzuki K."/>
        </authorList>
    </citation>
    <scope>NUCLEOTIDE SEQUENCE [LARGE SCALE GENOMIC DNA]</scope>
</reference>
<keyword evidence="3" id="KW-0813">Transport</keyword>
<evidence type="ECO:0000256" key="2">
    <source>
        <dbReference type="ARBA" id="ARBA00007246"/>
    </source>
</evidence>
<dbReference type="InterPro" id="IPR005628">
    <property type="entry name" value="GspK"/>
</dbReference>
<dbReference type="PANTHER" id="PTHR38831:SF2">
    <property type="entry name" value="TYPE II SECRETION SYSTEM PROTEIN K"/>
    <property type="match status" value="1"/>
</dbReference>
<evidence type="ECO:0000256" key="9">
    <source>
        <dbReference type="ARBA" id="ARBA00023136"/>
    </source>
</evidence>
<dbReference type="InterPro" id="IPR038072">
    <property type="entry name" value="GspK_central_sf"/>
</dbReference>
<evidence type="ECO:0000256" key="4">
    <source>
        <dbReference type="ARBA" id="ARBA00022475"/>
    </source>
</evidence>
<dbReference type="Proteomes" id="UP000236173">
    <property type="component" value="Unassembled WGS sequence"/>
</dbReference>
<dbReference type="GO" id="GO:0009306">
    <property type="term" value="P:protein secretion"/>
    <property type="evidence" value="ECO:0007669"/>
    <property type="project" value="InterPro"/>
</dbReference>
<keyword evidence="5" id="KW-0997">Cell inner membrane</keyword>
<evidence type="ECO:0000313" key="12">
    <source>
        <dbReference type="EMBL" id="GBC97601.1"/>
    </source>
</evidence>
<protein>
    <submittedName>
        <fullName evidence="12">ComE operon protein 1</fullName>
    </submittedName>
</protein>
<evidence type="ECO:0000256" key="6">
    <source>
        <dbReference type="ARBA" id="ARBA00022692"/>
    </source>
</evidence>
<keyword evidence="4" id="KW-1003">Cell membrane</keyword>
<keyword evidence="9" id="KW-0472">Membrane</keyword>
<organism evidence="12 13">
    <name type="scientific">Candidatus Fervidibacter japonicus</name>
    <dbReference type="NCBI Taxonomy" id="2035412"/>
    <lineage>
        <taxon>Bacteria</taxon>
        <taxon>Candidatus Fervidibacterota</taxon>
        <taxon>Candidatus Fervidibacter</taxon>
    </lineage>
</organism>
<comment type="similarity">
    <text evidence="2">Belongs to the GSP K family.</text>
</comment>
<evidence type="ECO:0000256" key="5">
    <source>
        <dbReference type="ARBA" id="ARBA00022519"/>
    </source>
</evidence>
<dbReference type="AlphaFoldDB" id="A0A2H5X8U6"/>
<evidence type="ECO:0000256" key="1">
    <source>
        <dbReference type="ARBA" id="ARBA00004533"/>
    </source>
</evidence>
<dbReference type="PANTHER" id="PTHR38831">
    <property type="entry name" value="TYPE II SECRETION SYSTEM PROTEIN K"/>
    <property type="match status" value="1"/>
</dbReference>
<evidence type="ECO:0000256" key="10">
    <source>
        <dbReference type="SAM" id="MobiDB-lite"/>
    </source>
</evidence>
<dbReference type="Pfam" id="PF12836">
    <property type="entry name" value="HHH_3"/>
    <property type="match status" value="1"/>
</dbReference>